<dbReference type="PROSITE" id="PS51257">
    <property type="entry name" value="PROKAR_LIPOPROTEIN"/>
    <property type="match status" value="1"/>
</dbReference>
<keyword evidence="4" id="KW-1185">Reference proteome</keyword>
<feature type="signal peptide" evidence="2">
    <location>
        <begin position="1"/>
        <end position="23"/>
    </location>
</feature>
<dbReference type="EMBL" id="CP012333">
    <property type="protein sequence ID" value="AKU97219.1"/>
    <property type="molecule type" value="Genomic_DNA"/>
</dbReference>
<name>A0A0K1PVT2_9BACT</name>
<dbReference type="KEGG" id="llu:AKJ09_03883"/>
<evidence type="ECO:0000313" key="4">
    <source>
        <dbReference type="Proteomes" id="UP000064967"/>
    </source>
</evidence>
<proteinExistence type="predicted"/>
<protein>
    <submittedName>
        <fullName evidence="3">Uncharacterized protein</fullName>
    </submittedName>
</protein>
<evidence type="ECO:0000256" key="1">
    <source>
        <dbReference type="SAM" id="MobiDB-lite"/>
    </source>
</evidence>
<organism evidence="3 4">
    <name type="scientific">Labilithrix luteola</name>
    <dbReference type="NCBI Taxonomy" id="1391654"/>
    <lineage>
        <taxon>Bacteria</taxon>
        <taxon>Pseudomonadati</taxon>
        <taxon>Myxococcota</taxon>
        <taxon>Polyangia</taxon>
        <taxon>Polyangiales</taxon>
        <taxon>Labilitrichaceae</taxon>
        <taxon>Labilithrix</taxon>
    </lineage>
</organism>
<reference evidence="3 4" key="1">
    <citation type="submission" date="2015-08" db="EMBL/GenBank/DDBJ databases">
        <authorList>
            <person name="Babu N.S."/>
            <person name="Beckwith C.J."/>
            <person name="Beseler K.G."/>
            <person name="Brison A."/>
            <person name="Carone J.V."/>
            <person name="Caskin T.P."/>
            <person name="Diamond M."/>
            <person name="Durham M.E."/>
            <person name="Foxe J.M."/>
            <person name="Go M."/>
            <person name="Henderson B.A."/>
            <person name="Jones I.B."/>
            <person name="McGettigan J.A."/>
            <person name="Micheletti S.J."/>
            <person name="Nasrallah M.E."/>
            <person name="Ortiz D."/>
            <person name="Piller C.R."/>
            <person name="Privatt S.R."/>
            <person name="Schneider S.L."/>
            <person name="Sharp S."/>
            <person name="Smith T.C."/>
            <person name="Stanton J.D."/>
            <person name="Ullery H.E."/>
            <person name="Wilson R.J."/>
            <person name="Serrano M.G."/>
            <person name="Buck G."/>
            <person name="Lee V."/>
            <person name="Wang Y."/>
            <person name="Carvalho R."/>
            <person name="Voegtly L."/>
            <person name="Shi R."/>
            <person name="Duckworth R."/>
            <person name="Johnson A."/>
            <person name="Loviza R."/>
            <person name="Walstead R."/>
            <person name="Shah Z."/>
            <person name="Kiflezghi M."/>
            <person name="Wade K."/>
            <person name="Ball S.L."/>
            <person name="Bradley K.W."/>
            <person name="Asai D.J."/>
            <person name="Bowman C.A."/>
            <person name="Russell D.A."/>
            <person name="Pope W.H."/>
            <person name="Jacobs-Sera D."/>
            <person name="Hendrix R.W."/>
            <person name="Hatfull G.F."/>
        </authorList>
    </citation>
    <scope>NUCLEOTIDE SEQUENCE [LARGE SCALE GENOMIC DNA]</scope>
    <source>
        <strain evidence="3 4">DSM 27648</strain>
    </source>
</reference>
<evidence type="ECO:0000313" key="3">
    <source>
        <dbReference type="EMBL" id="AKU97219.1"/>
    </source>
</evidence>
<dbReference type="Proteomes" id="UP000064967">
    <property type="component" value="Chromosome"/>
</dbReference>
<accession>A0A0K1PVT2</accession>
<dbReference type="RefSeq" id="WP_146648389.1">
    <property type="nucleotide sequence ID" value="NZ_CP012333.1"/>
</dbReference>
<dbReference type="AlphaFoldDB" id="A0A0K1PVT2"/>
<feature type="region of interest" description="Disordered" evidence="1">
    <location>
        <begin position="28"/>
        <end position="95"/>
    </location>
</feature>
<sequence>MRSLKSGLIAVAVSSLFGTLAMVGCSADGSSDLGDETTDQSPTEPTGGAVLPPSSTGDDNSDSKGTGAKDAGKKDASTKSDAGKDSGPPAPNEGDPCTGATKFTKSCGNCGTQEAYCIGDGTDGGTAGKVGKYSACSEAADACTPGTTTSEACGNCGTLTKTCSNQCKWTSSACNGQPAQSCVPGSVKWDANSMCATGTYTSASCTVSCQWSSWSPTCSKPVNDVVINIPTSVWTSTSPTVTSTPVTFSTARMGDRLGGYSTCPITSSLSSGDYPYGYVEVKNATAKPATVTVFASKDASGRVIDTIMAAYETPFLPIEDAARKKCKWGVNDQSTSDTSLTGNANFSILKSIPIPAGTSILVYVAAYSEYDGSDPTSSTGTFNLNVRTDAFN</sequence>
<gene>
    <name evidence="3" type="ORF">AKJ09_03883</name>
</gene>
<evidence type="ECO:0000256" key="2">
    <source>
        <dbReference type="SAM" id="SignalP"/>
    </source>
</evidence>
<feature type="compositionally biased region" description="Basic and acidic residues" evidence="1">
    <location>
        <begin position="70"/>
        <end position="84"/>
    </location>
</feature>
<keyword evidence="2" id="KW-0732">Signal</keyword>
<feature type="chain" id="PRO_5005466697" evidence="2">
    <location>
        <begin position="24"/>
        <end position="392"/>
    </location>
</feature>
<dbReference type="STRING" id="1391654.AKJ09_03883"/>